<feature type="domain" description="C2H2-type" evidence="10">
    <location>
        <begin position="174"/>
        <end position="203"/>
    </location>
</feature>
<dbReference type="OrthoDB" id="3214149at2759"/>
<accession>A0A9N9RN44</accession>
<evidence type="ECO:0000256" key="6">
    <source>
        <dbReference type="ARBA" id="ARBA00022833"/>
    </source>
</evidence>
<evidence type="ECO:0000256" key="5">
    <source>
        <dbReference type="ARBA" id="ARBA00022771"/>
    </source>
</evidence>
<dbReference type="GO" id="GO:0000981">
    <property type="term" value="F:DNA-binding transcription factor activity, RNA polymerase II-specific"/>
    <property type="evidence" value="ECO:0007669"/>
    <property type="project" value="TreeGrafter"/>
</dbReference>
<dbReference type="PANTHER" id="PTHR45718">
    <property type="entry name" value="TRANSCRIPTIONAL ACTIVATOR CUBITUS INTERRUPTUS"/>
    <property type="match status" value="1"/>
</dbReference>
<name>A0A9N9RN44_9DIPT</name>
<feature type="domain" description="C2H2-type" evidence="10">
    <location>
        <begin position="234"/>
        <end position="260"/>
    </location>
</feature>
<keyword evidence="12" id="KW-1185">Reference proteome</keyword>
<dbReference type="Pfam" id="PF00096">
    <property type="entry name" value="zf-C2H2"/>
    <property type="match status" value="3"/>
</dbReference>
<protein>
    <recommendedName>
        <fullName evidence="10">C2H2-type domain-containing protein</fullName>
    </recommendedName>
</protein>
<dbReference type="FunFam" id="3.30.160.60:FF:000359">
    <property type="entry name" value="GLIS family zinc finger 2"/>
    <property type="match status" value="1"/>
</dbReference>
<evidence type="ECO:0000256" key="9">
    <source>
        <dbReference type="PROSITE-ProRule" id="PRU00042"/>
    </source>
</evidence>
<reference evidence="11" key="2">
    <citation type="submission" date="2022-10" db="EMBL/GenBank/DDBJ databases">
        <authorList>
            <consortium name="ENA_rothamsted_submissions"/>
            <consortium name="culmorum"/>
            <person name="King R."/>
        </authorList>
    </citation>
    <scope>NUCLEOTIDE SEQUENCE</scope>
</reference>
<keyword evidence="7" id="KW-0238">DNA-binding</keyword>
<feature type="domain" description="C2H2-type" evidence="10">
    <location>
        <begin position="141"/>
        <end position="173"/>
    </location>
</feature>
<dbReference type="PROSITE" id="PS00028">
    <property type="entry name" value="ZINC_FINGER_C2H2_1"/>
    <property type="match status" value="4"/>
</dbReference>
<organism evidence="11 12">
    <name type="scientific">Chironomus riparius</name>
    <dbReference type="NCBI Taxonomy" id="315576"/>
    <lineage>
        <taxon>Eukaryota</taxon>
        <taxon>Metazoa</taxon>
        <taxon>Ecdysozoa</taxon>
        <taxon>Arthropoda</taxon>
        <taxon>Hexapoda</taxon>
        <taxon>Insecta</taxon>
        <taxon>Pterygota</taxon>
        <taxon>Neoptera</taxon>
        <taxon>Endopterygota</taxon>
        <taxon>Diptera</taxon>
        <taxon>Nematocera</taxon>
        <taxon>Chironomoidea</taxon>
        <taxon>Chironomidae</taxon>
        <taxon>Chironominae</taxon>
        <taxon>Chironomus</taxon>
    </lineage>
</organism>
<keyword evidence="6" id="KW-0862">Zinc</keyword>
<evidence type="ECO:0000256" key="3">
    <source>
        <dbReference type="ARBA" id="ARBA00022723"/>
    </source>
</evidence>
<dbReference type="SUPFAM" id="SSF57667">
    <property type="entry name" value="beta-beta-alpha zinc fingers"/>
    <property type="match status" value="3"/>
</dbReference>
<dbReference type="InterPro" id="IPR043359">
    <property type="entry name" value="GLI-like"/>
</dbReference>
<dbReference type="GO" id="GO:0005634">
    <property type="term" value="C:nucleus"/>
    <property type="evidence" value="ECO:0007669"/>
    <property type="project" value="UniProtKB-SubCell"/>
</dbReference>
<keyword evidence="3" id="KW-0479">Metal-binding</keyword>
<dbReference type="FunFam" id="3.30.160.60:FF:000019">
    <property type="entry name" value="GLI family zinc finger 3"/>
    <property type="match status" value="1"/>
</dbReference>
<evidence type="ECO:0000256" key="4">
    <source>
        <dbReference type="ARBA" id="ARBA00022737"/>
    </source>
</evidence>
<dbReference type="AlphaFoldDB" id="A0A9N9RN44"/>
<comment type="subcellular location">
    <subcellularLocation>
        <location evidence="1">Nucleus</location>
    </subcellularLocation>
</comment>
<keyword evidence="4" id="KW-0677">Repeat</keyword>
<dbReference type="Gene3D" id="3.30.160.60">
    <property type="entry name" value="Classic Zinc Finger"/>
    <property type="match status" value="5"/>
</dbReference>
<evidence type="ECO:0000256" key="8">
    <source>
        <dbReference type="ARBA" id="ARBA00023242"/>
    </source>
</evidence>
<dbReference type="SMART" id="SM00355">
    <property type="entry name" value="ZnF_C2H2"/>
    <property type="match status" value="5"/>
</dbReference>
<dbReference type="Pfam" id="PF23561">
    <property type="entry name" value="zf-C2H2_15"/>
    <property type="match status" value="1"/>
</dbReference>
<dbReference type="InterPro" id="IPR056436">
    <property type="entry name" value="Znf-C2H2_ZIC1-5/GLI1-3-like"/>
</dbReference>
<dbReference type="InterPro" id="IPR036236">
    <property type="entry name" value="Znf_C2H2_sf"/>
</dbReference>
<dbReference type="Proteomes" id="UP001153620">
    <property type="component" value="Chromosome 1"/>
</dbReference>
<dbReference type="GO" id="GO:0008270">
    <property type="term" value="F:zinc ion binding"/>
    <property type="evidence" value="ECO:0007669"/>
    <property type="project" value="UniProtKB-KW"/>
</dbReference>
<keyword evidence="5 9" id="KW-0863">Zinc-finger</keyword>
<dbReference type="FunFam" id="3.30.160.60:FF:000357">
    <property type="entry name" value="GLIS family zinc finger 2"/>
    <property type="match status" value="1"/>
</dbReference>
<proteinExistence type="inferred from homology"/>
<feature type="domain" description="C2H2-type" evidence="10">
    <location>
        <begin position="204"/>
        <end position="233"/>
    </location>
</feature>
<evidence type="ECO:0000259" key="10">
    <source>
        <dbReference type="PROSITE" id="PS50157"/>
    </source>
</evidence>
<dbReference type="GO" id="GO:0000122">
    <property type="term" value="P:negative regulation of transcription by RNA polymerase II"/>
    <property type="evidence" value="ECO:0007669"/>
    <property type="project" value="UniProtKB-ARBA"/>
</dbReference>
<evidence type="ECO:0000256" key="1">
    <source>
        <dbReference type="ARBA" id="ARBA00004123"/>
    </source>
</evidence>
<evidence type="ECO:0000313" key="12">
    <source>
        <dbReference type="Proteomes" id="UP001153620"/>
    </source>
</evidence>
<keyword evidence="8" id="KW-0539">Nucleus</keyword>
<dbReference type="FunFam" id="3.30.160.60:FF:000104">
    <property type="entry name" value="Transcriptional repressor protein YY1"/>
    <property type="match status" value="1"/>
</dbReference>
<sequence length="349" mass="41093">MVIETEDFIQSINGVPLYYYYSQLPCFHPPPYATPPYEPPKTLLMTSKIRPPSLSPITLTPPLSPNLNLGTTTSNVGDQSRRGSVIMKVENCQILPANETQIISIEHVCRWENCYKFFDSLEKLANHVSIMHSSVSKDNLYYCKWEGCVRTDRGFNARYKMLVHCRTHTKEKPHRCTFENCGKSFSRAENLKIHIRSHTLEKPYRCNFPGCTKAYSNSSDRFKHSRTHQNTKPYYCKINGCHKRYTDPSSLRKHVKTFNHENLIQQQYELKCNESIDSDEVSQKIETLYYHEEDNHKMNYEEHLEDNKYSYYDDNVRLRQWTDNSDLTVRIETINLNEMPLDLSLRHNR</sequence>
<reference evidence="11" key="1">
    <citation type="submission" date="2022-01" db="EMBL/GenBank/DDBJ databases">
        <authorList>
            <person name="King R."/>
        </authorList>
    </citation>
    <scope>NUCLEOTIDE SEQUENCE</scope>
</reference>
<gene>
    <name evidence="11" type="ORF">CHIRRI_LOCUS2973</name>
</gene>
<dbReference type="PROSITE" id="PS50157">
    <property type="entry name" value="ZINC_FINGER_C2H2_2"/>
    <property type="match status" value="4"/>
</dbReference>
<comment type="similarity">
    <text evidence="2">Belongs to the GLI C2H2-type zinc-finger protein family.</text>
</comment>
<dbReference type="InterPro" id="IPR013087">
    <property type="entry name" value="Znf_C2H2_type"/>
</dbReference>
<evidence type="ECO:0000313" key="11">
    <source>
        <dbReference type="EMBL" id="CAG9800021.1"/>
    </source>
</evidence>
<evidence type="ECO:0000256" key="7">
    <source>
        <dbReference type="ARBA" id="ARBA00023125"/>
    </source>
</evidence>
<dbReference type="EMBL" id="OU895877">
    <property type="protein sequence ID" value="CAG9800021.1"/>
    <property type="molecule type" value="Genomic_DNA"/>
</dbReference>
<dbReference type="GO" id="GO:0000978">
    <property type="term" value="F:RNA polymerase II cis-regulatory region sequence-specific DNA binding"/>
    <property type="evidence" value="ECO:0007669"/>
    <property type="project" value="TreeGrafter"/>
</dbReference>
<dbReference type="PANTHER" id="PTHR45718:SF8">
    <property type="entry name" value="GLIS FAMILY ZINC FINGER 2"/>
    <property type="match status" value="1"/>
</dbReference>
<evidence type="ECO:0000256" key="2">
    <source>
        <dbReference type="ARBA" id="ARBA00010831"/>
    </source>
</evidence>